<keyword evidence="8" id="KW-0963">Cytoplasm</keyword>
<dbReference type="Pfam" id="PF20143">
    <property type="entry name" value="NAD_kinase_C"/>
    <property type="match status" value="1"/>
</dbReference>
<dbReference type="PANTHER" id="PTHR20275">
    <property type="entry name" value="NAD KINASE"/>
    <property type="match status" value="1"/>
</dbReference>
<comment type="caution">
    <text evidence="9">The sequence shown here is derived from an EMBL/GenBank/DDBJ whole genome shotgun (WGS) entry which is preliminary data.</text>
</comment>
<feature type="binding site" evidence="8">
    <location>
        <begin position="175"/>
        <end position="180"/>
    </location>
    <ligand>
        <name>NAD(+)</name>
        <dbReference type="ChEBI" id="CHEBI:57540"/>
    </ligand>
</feature>
<organism evidence="9 10">
    <name type="scientific">Clostridium liquoris</name>
    <dbReference type="NCBI Taxonomy" id="1289519"/>
    <lineage>
        <taxon>Bacteria</taxon>
        <taxon>Bacillati</taxon>
        <taxon>Bacillota</taxon>
        <taxon>Clostridia</taxon>
        <taxon>Eubacteriales</taxon>
        <taxon>Clostridiaceae</taxon>
        <taxon>Clostridium</taxon>
    </lineage>
</organism>
<keyword evidence="1 8" id="KW-0808">Transferase</keyword>
<proteinExistence type="inferred from homology"/>
<evidence type="ECO:0000256" key="3">
    <source>
        <dbReference type="ARBA" id="ARBA00022777"/>
    </source>
</evidence>
<dbReference type="Gene3D" id="2.60.200.30">
    <property type="entry name" value="Probable inorganic polyphosphate/atp-NAD kinase, domain 2"/>
    <property type="match status" value="1"/>
</dbReference>
<dbReference type="RefSeq" id="WP_242975546.1">
    <property type="nucleotide sequence ID" value="NZ_PVXO01000036.1"/>
</dbReference>
<accession>A0A2T0B4J0</accession>
<dbReference type="InterPro" id="IPR016064">
    <property type="entry name" value="NAD/diacylglycerol_kinase_sf"/>
</dbReference>
<dbReference type="Pfam" id="PF01513">
    <property type="entry name" value="NAD_kinase"/>
    <property type="match status" value="1"/>
</dbReference>
<evidence type="ECO:0000256" key="7">
    <source>
        <dbReference type="ARBA" id="ARBA00047925"/>
    </source>
</evidence>
<comment type="subcellular location">
    <subcellularLocation>
        <location evidence="8">Cytoplasm</location>
    </subcellularLocation>
</comment>
<keyword evidence="4 8" id="KW-0067">ATP-binding</keyword>
<comment type="catalytic activity">
    <reaction evidence="7 8">
        <text>NAD(+) + ATP = ADP + NADP(+) + H(+)</text>
        <dbReference type="Rhea" id="RHEA:18629"/>
        <dbReference type="ChEBI" id="CHEBI:15378"/>
        <dbReference type="ChEBI" id="CHEBI:30616"/>
        <dbReference type="ChEBI" id="CHEBI:57540"/>
        <dbReference type="ChEBI" id="CHEBI:58349"/>
        <dbReference type="ChEBI" id="CHEBI:456216"/>
        <dbReference type="EC" id="2.7.1.23"/>
    </reaction>
</comment>
<evidence type="ECO:0000256" key="5">
    <source>
        <dbReference type="ARBA" id="ARBA00022857"/>
    </source>
</evidence>
<dbReference type="GO" id="GO:0006741">
    <property type="term" value="P:NADP+ biosynthetic process"/>
    <property type="evidence" value="ECO:0007669"/>
    <property type="project" value="UniProtKB-UniRule"/>
</dbReference>
<protein>
    <recommendedName>
        <fullName evidence="8">NAD kinase</fullName>
        <ecNumber evidence="8">2.7.1.23</ecNumber>
    </recommendedName>
    <alternativeName>
        <fullName evidence="8">ATP-dependent NAD kinase</fullName>
    </alternativeName>
</protein>
<feature type="binding site" evidence="8">
    <location>
        <begin position="61"/>
        <end position="62"/>
    </location>
    <ligand>
        <name>NAD(+)</name>
        <dbReference type="ChEBI" id="CHEBI:57540"/>
    </ligand>
</feature>
<dbReference type="GO" id="GO:0019674">
    <property type="term" value="P:NAD+ metabolic process"/>
    <property type="evidence" value="ECO:0007669"/>
    <property type="project" value="InterPro"/>
</dbReference>
<comment type="caution">
    <text evidence="8">Lacks conserved residue(s) required for the propagation of feature annotation.</text>
</comment>
<dbReference type="EMBL" id="PVXO01000036">
    <property type="protein sequence ID" value="PRR78806.1"/>
    <property type="molecule type" value="Genomic_DNA"/>
</dbReference>
<gene>
    <name evidence="9" type="primary">ppnK</name>
    <name evidence="8" type="synonym">nadK</name>
    <name evidence="9" type="ORF">CLLI_13880</name>
</gene>
<evidence type="ECO:0000313" key="10">
    <source>
        <dbReference type="Proteomes" id="UP000239706"/>
    </source>
</evidence>
<feature type="binding site" evidence="8">
    <location>
        <begin position="134"/>
        <end position="135"/>
    </location>
    <ligand>
        <name>NAD(+)</name>
        <dbReference type="ChEBI" id="CHEBI:57540"/>
    </ligand>
</feature>
<evidence type="ECO:0000256" key="6">
    <source>
        <dbReference type="ARBA" id="ARBA00023027"/>
    </source>
</evidence>
<feature type="binding site" evidence="8">
    <location>
        <position position="234"/>
    </location>
    <ligand>
        <name>NAD(+)</name>
        <dbReference type="ChEBI" id="CHEBI:57540"/>
    </ligand>
</feature>
<dbReference type="InterPro" id="IPR002504">
    <property type="entry name" value="NADK"/>
</dbReference>
<feature type="active site" description="Proton acceptor" evidence="8">
    <location>
        <position position="61"/>
    </location>
</feature>
<dbReference type="InterPro" id="IPR017438">
    <property type="entry name" value="ATP-NAD_kinase_N"/>
</dbReference>
<comment type="cofactor">
    <cofactor evidence="8">
        <name>a divalent metal cation</name>
        <dbReference type="ChEBI" id="CHEBI:60240"/>
    </cofactor>
</comment>
<dbReference type="GO" id="GO:0046872">
    <property type="term" value="F:metal ion binding"/>
    <property type="evidence" value="ECO:0007669"/>
    <property type="project" value="UniProtKB-UniRule"/>
</dbReference>
<keyword evidence="5 8" id="KW-0521">NADP</keyword>
<evidence type="ECO:0000256" key="4">
    <source>
        <dbReference type="ARBA" id="ARBA00022840"/>
    </source>
</evidence>
<comment type="function">
    <text evidence="8">Involved in the regulation of the intracellular balance of NAD and NADP, and is a key enzyme in the biosynthesis of NADP. Catalyzes specifically the phosphorylation on 2'-hydroxyl of the adenosine moiety of NAD to yield NADP.</text>
</comment>
<dbReference type="GO" id="GO:0005524">
    <property type="term" value="F:ATP binding"/>
    <property type="evidence" value="ECO:0007669"/>
    <property type="project" value="UniProtKB-KW"/>
</dbReference>
<comment type="similarity">
    <text evidence="8">Belongs to the NAD kinase family.</text>
</comment>
<keyword evidence="2 8" id="KW-0547">Nucleotide-binding</keyword>
<feature type="binding site" evidence="8">
    <location>
        <position position="66"/>
    </location>
    <ligand>
        <name>NAD(+)</name>
        <dbReference type="ChEBI" id="CHEBI:57540"/>
    </ligand>
</feature>
<dbReference type="EC" id="2.7.1.23" evidence="8"/>
<evidence type="ECO:0000313" key="9">
    <source>
        <dbReference type="EMBL" id="PRR78806.1"/>
    </source>
</evidence>
<evidence type="ECO:0000256" key="8">
    <source>
        <dbReference type="HAMAP-Rule" id="MF_00361"/>
    </source>
</evidence>
<keyword evidence="3 8" id="KW-0418">Kinase</keyword>
<dbReference type="Proteomes" id="UP000239706">
    <property type="component" value="Unassembled WGS sequence"/>
</dbReference>
<name>A0A2T0B4J0_9CLOT</name>
<feature type="binding site" evidence="8">
    <location>
        <position position="164"/>
    </location>
    <ligand>
        <name>NAD(+)</name>
        <dbReference type="ChEBI" id="CHEBI:57540"/>
    </ligand>
</feature>
<evidence type="ECO:0000256" key="1">
    <source>
        <dbReference type="ARBA" id="ARBA00022679"/>
    </source>
</evidence>
<dbReference type="HAMAP" id="MF_00361">
    <property type="entry name" value="NAD_kinase"/>
    <property type="match status" value="1"/>
</dbReference>
<sequence length="276" mass="30497">MKTIGINVNTNKDTGGRILKSIIQKIKEYSADVNIKVFKDSMGLENKDTSNLEAVIVLGGDGTILKASKFLAKYDVPVLGINVGHLGFLAEVESCNFDLAVKSILNNDYHIEERKMIQCKVDYEQESKIFHGLNEIVVAKDAIGRVAKYKIDIDSNYYTTFVSDGLIVSTPTGSTAYSLSAGGPIIYPTLDVVCLTPICSHSLGMRSIVLSGSSNIRVTMERKFTNVHLAIDGQEVINLQGINHVDISSSPYKCKLIKLNNDHNDYFNILRKKLYL</sequence>
<dbReference type="AlphaFoldDB" id="A0A2T0B4J0"/>
<dbReference type="GO" id="GO:0005737">
    <property type="term" value="C:cytoplasm"/>
    <property type="evidence" value="ECO:0007669"/>
    <property type="project" value="UniProtKB-SubCell"/>
</dbReference>
<keyword evidence="10" id="KW-1185">Reference proteome</keyword>
<dbReference type="PANTHER" id="PTHR20275:SF0">
    <property type="entry name" value="NAD KINASE"/>
    <property type="match status" value="1"/>
</dbReference>
<feature type="binding site" evidence="8">
    <location>
        <position position="145"/>
    </location>
    <ligand>
        <name>NAD(+)</name>
        <dbReference type="ChEBI" id="CHEBI:57540"/>
    </ligand>
</feature>
<evidence type="ECO:0000256" key="2">
    <source>
        <dbReference type="ARBA" id="ARBA00022741"/>
    </source>
</evidence>
<dbReference type="GO" id="GO:0003951">
    <property type="term" value="F:NAD+ kinase activity"/>
    <property type="evidence" value="ECO:0007669"/>
    <property type="project" value="UniProtKB-UniRule"/>
</dbReference>
<reference evidence="9 10" key="1">
    <citation type="submission" date="2018-03" db="EMBL/GenBank/DDBJ databases">
        <title>Genome sequence of Clostridium liquoris DSM 100320.</title>
        <authorList>
            <person name="Poehlein A."/>
            <person name="Daniel R."/>
        </authorList>
    </citation>
    <scope>NUCLEOTIDE SEQUENCE [LARGE SCALE GENOMIC DNA]</scope>
    <source>
        <strain evidence="9 10">DSM 100320</strain>
    </source>
</reference>
<dbReference type="Gene3D" id="3.40.50.10330">
    <property type="entry name" value="Probable inorganic polyphosphate/atp-NAD kinase, domain 1"/>
    <property type="match status" value="1"/>
</dbReference>
<dbReference type="InterPro" id="IPR017437">
    <property type="entry name" value="ATP-NAD_kinase_PpnK-typ_C"/>
</dbReference>
<keyword evidence="6 8" id="KW-0520">NAD</keyword>
<dbReference type="GO" id="GO:0051287">
    <property type="term" value="F:NAD binding"/>
    <property type="evidence" value="ECO:0007669"/>
    <property type="project" value="UniProtKB-ARBA"/>
</dbReference>
<dbReference type="SUPFAM" id="SSF111331">
    <property type="entry name" value="NAD kinase/diacylglycerol kinase-like"/>
    <property type="match status" value="1"/>
</dbReference>